<keyword evidence="3" id="KW-0731">Sigma factor</keyword>
<evidence type="ECO:0000313" key="7">
    <source>
        <dbReference type="EMBL" id="ADQ78586.1"/>
    </source>
</evidence>
<dbReference type="Pfam" id="PF08281">
    <property type="entry name" value="Sigma70_r4_2"/>
    <property type="match status" value="1"/>
</dbReference>
<keyword evidence="2" id="KW-0805">Transcription regulation</keyword>
<keyword evidence="8" id="KW-1185">Reference proteome</keyword>
<dbReference type="STRING" id="694427.Palpr_0426"/>
<evidence type="ECO:0000313" key="8">
    <source>
        <dbReference type="Proteomes" id="UP000008718"/>
    </source>
</evidence>
<evidence type="ECO:0000256" key="4">
    <source>
        <dbReference type="ARBA" id="ARBA00023163"/>
    </source>
</evidence>
<proteinExistence type="inferred from homology"/>
<dbReference type="InterPro" id="IPR036388">
    <property type="entry name" value="WH-like_DNA-bd_sf"/>
</dbReference>
<organism evidence="7 8">
    <name type="scientific">Paludibacter propionicigenes (strain DSM 17365 / JCM 13257 / WB4)</name>
    <dbReference type="NCBI Taxonomy" id="694427"/>
    <lineage>
        <taxon>Bacteria</taxon>
        <taxon>Pseudomonadati</taxon>
        <taxon>Bacteroidota</taxon>
        <taxon>Bacteroidia</taxon>
        <taxon>Bacteroidales</taxon>
        <taxon>Paludibacteraceae</taxon>
        <taxon>Paludibacter</taxon>
    </lineage>
</organism>
<keyword evidence="4" id="KW-0804">Transcription</keyword>
<evidence type="ECO:0000259" key="5">
    <source>
        <dbReference type="Pfam" id="PF04542"/>
    </source>
</evidence>
<dbReference type="KEGG" id="ppn:Palpr_0426"/>
<dbReference type="Proteomes" id="UP000008718">
    <property type="component" value="Chromosome"/>
</dbReference>
<dbReference type="GO" id="GO:0006352">
    <property type="term" value="P:DNA-templated transcription initiation"/>
    <property type="evidence" value="ECO:0007669"/>
    <property type="project" value="InterPro"/>
</dbReference>
<dbReference type="PANTHER" id="PTHR43133">
    <property type="entry name" value="RNA POLYMERASE ECF-TYPE SIGMA FACTO"/>
    <property type="match status" value="1"/>
</dbReference>
<dbReference type="EMBL" id="CP002345">
    <property type="protein sequence ID" value="ADQ78586.1"/>
    <property type="molecule type" value="Genomic_DNA"/>
</dbReference>
<dbReference type="InterPro" id="IPR013325">
    <property type="entry name" value="RNA_pol_sigma_r2"/>
</dbReference>
<reference key="1">
    <citation type="submission" date="2010-11" db="EMBL/GenBank/DDBJ databases">
        <title>The complete genome of Paludibacter propionicigenes DSM 17365.</title>
        <authorList>
            <consortium name="US DOE Joint Genome Institute (JGI-PGF)"/>
            <person name="Lucas S."/>
            <person name="Copeland A."/>
            <person name="Lapidus A."/>
            <person name="Bruce D."/>
            <person name="Goodwin L."/>
            <person name="Pitluck S."/>
            <person name="Kyrpides N."/>
            <person name="Mavromatis K."/>
            <person name="Ivanova N."/>
            <person name="Munk A.C."/>
            <person name="Brettin T."/>
            <person name="Detter J.C."/>
            <person name="Han C."/>
            <person name="Tapia R."/>
            <person name="Land M."/>
            <person name="Hauser L."/>
            <person name="Markowitz V."/>
            <person name="Cheng J.-F."/>
            <person name="Hugenholtz P."/>
            <person name="Woyke T."/>
            <person name="Wu D."/>
            <person name="Gronow S."/>
            <person name="Wellnitz S."/>
            <person name="Brambilla E."/>
            <person name="Klenk H.-P."/>
            <person name="Eisen J.A."/>
        </authorList>
    </citation>
    <scope>NUCLEOTIDE SEQUENCE</scope>
    <source>
        <strain>WB4</strain>
    </source>
</reference>
<sequence length="192" mass="22616">MNYHRLSKVFVAKFYLFTQKNYNIMKNVEFENELVALQSNMRNFAFSLTLNRDDAEDLLQDTTLKVLDNQEKFTDNVNFKGWVLTIMKNIFINNYRKIVRNQTVVDKTEDLHHLNLPQNSGFDSPEGSYAIGEISNSIAAFSDEYRIPFSMHIQGFKYEEIAQHMNLPIGTVKSRIFLARKRLQEQLKDYRD</sequence>
<dbReference type="GO" id="GO:0016987">
    <property type="term" value="F:sigma factor activity"/>
    <property type="evidence" value="ECO:0007669"/>
    <property type="project" value="UniProtKB-KW"/>
</dbReference>
<dbReference type="InterPro" id="IPR013249">
    <property type="entry name" value="RNA_pol_sigma70_r4_t2"/>
</dbReference>
<dbReference type="NCBIfam" id="TIGR02937">
    <property type="entry name" value="sigma70-ECF"/>
    <property type="match status" value="1"/>
</dbReference>
<evidence type="ECO:0000256" key="1">
    <source>
        <dbReference type="ARBA" id="ARBA00010641"/>
    </source>
</evidence>
<dbReference type="SUPFAM" id="SSF88659">
    <property type="entry name" value="Sigma3 and sigma4 domains of RNA polymerase sigma factors"/>
    <property type="match status" value="1"/>
</dbReference>
<dbReference type="AlphaFoldDB" id="E4T1J2"/>
<gene>
    <name evidence="7" type="ordered locus">Palpr_0426</name>
</gene>
<dbReference type="InterPro" id="IPR014284">
    <property type="entry name" value="RNA_pol_sigma-70_dom"/>
</dbReference>
<dbReference type="Pfam" id="PF04542">
    <property type="entry name" value="Sigma70_r2"/>
    <property type="match status" value="1"/>
</dbReference>
<protein>
    <submittedName>
        <fullName evidence="7">RNA polymerase, sigma-24 subunit, ECF subfamily</fullName>
    </submittedName>
</protein>
<reference evidence="7 8" key="2">
    <citation type="journal article" date="2011" name="Stand. Genomic Sci.">
        <title>Complete genome sequence of Paludibacter propionicigenes type strain (WB4).</title>
        <authorList>
            <person name="Gronow S."/>
            <person name="Munk C."/>
            <person name="Lapidus A."/>
            <person name="Nolan M."/>
            <person name="Lucas S."/>
            <person name="Hammon N."/>
            <person name="Deshpande S."/>
            <person name="Cheng J.F."/>
            <person name="Tapia R."/>
            <person name="Han C."/>
            <person name="Goodwin L."/>
            <person name="Pitluck S."/>
            <person name="Liolios K."/>
            <person name="Ivanova N."/>
            <person name="Mavromatis K."/>
            <person name="Mikhailova N."/>
            <person name="Pati A."/>
            <person name="Chen A."/>
            <person name="Palaniappan K."/>
            <person name="Land M."/>
            <person name="Hauser L."/>
            <person name="Chang Y.J."/>
            <person name="Jeffries C.D."/>
            <person name="Brambilla E."/>
            <person name="Rohde M."/>
            <person name="Goker M."/>
            <person name="Detter J.C."/>
            <person name="Woyke T."/>
            <person name="Bristow J."/>
            <person name="Eisen J.A."/>
            <person name="Markowitz V."/>
            <person name="Hugenholtz P."/>
            <person name="Kyrpides N.C."/>
            <person name="Klenk H.P."/>
        </authorList>
    </citation>
    <scope>NUCLEOTIDE SEQUENCE [LARGE SCALE GENOMIC DNA]</scope>
    <source>
        <strain evidence="8">DSM 17365 / JCM 13257 / WB4</strain>
    </source>
</reference>
<evidence type="ECO:0000256" key="3">
    <source>
        <dbReference type="ARBA" id="ARBA00023082"/>
    </source>
</evidence>
<evidence type="ECO:0000256" key="2">
    <source>
        <dbReference type="ARBA" id="ARBA00023015"/>
    </source>
</evidence>
<name>E4T1J2_PALPW</name>
<feature type="domain" description="RNA polymerase sigma-70 region 2" evidence="5">
    <location>
        <begin position="40"/>
        <end position="97"/>
    </location>
</feature>
<dbReference type="PANTHER" id="PTHR43133:SF25">
    <property type="entry name" value="RNA POLYMERASE SIGMA FACTOR RFAY-RELATED"/>
    <property type="match status" value="1"/>
</dbReference>
<dbReference type="eggNOG" id="COG1595">
    <property type="taxonomic scope" value="Bacteria"/>
</dbReference>
<accession>E4T1J2</accession>
<evidence type="ECO:0000259" key="6">
    <source>
        <dbReference type="Pfam" id="PF08281"/>
    </source>
</evidence>
<dbReference type="Gene3D" id="1.10.10.10">
    <property type="entry name" value="Winged helix-like DNA-binding domain superfamily/Winged helix DNA-binding domain"/>
    <property type="match status" value="1"/>
</dbReference>
<dbReference type="InterPro" id="IPR013324">
    <property type="entry name" value="RNA_pol_sigma_r3/r4-like"/>
</dbReference>
<dbReference type="InterPro" id="IPR007627">
    <property type="entry name" value="RNA_pol_sigma70_r2"/>
</dbReference>
<dbReference type="HOGENOM" id="CLU_047691_1_4_10"/>
<dbReference type="GO" id="GO:0003677">
    <property type="term" value="F:DNA binding"/>
    <property type="evidence" value="ECO:0007669"/>
    <property type="project" value="InterPro"/>
</dbReference>
<dbReference type="CDD" id="cd06171">
    <property type="entry name" value="Sigma70_r4"/>
    <property type="match status" value="1"/>
</dbReference>
<dbReference type="SUPFAM" id="SSF88946">
    <property type="entry name" value="Sigma2 domain of RNA polymerase sigma factors"/>
    <property type="match status" value="1"/>
</dbReference>
<feature type="domain" description="RNA polymerase sigma factor 70 region 4 type 2" evidence="6">
    <location>
        <begin position="137"/>
        <end position="183"/>
    </location>
</feature>
<dbReference type="Gene3D" id="1.10.1740.10">
    <property type="match status" value="1"/>
</dbReference>
<comment type="similarity">
    <text evidence="1">Belongs to the sigma-70 factor family. ECF subfamily.</text>
</comment>
<dbReference type="InterPro" id="IPR039425">
    <property type="entry name" value="RNA_pol_sigma-70-like"/>
</dbReference>